<keyword evidence="3" id="KW-1185">Reference proteome</keyword>
<evidence type="ECO:0000313" key="3">
    <source>
        <dbReference type="Proteomes" id="UP000541444"/>
    </source>
</evidence>
<reference evidence="2 3" key="1">
    <citation type="journal article" date="2020" name="IScience">
        <title>Genome Sequencing of the Endangered Kingdonia uniflora (Circaeasteraceae, Ranunculales) Reveals Potential Mechanisms of Evolutionary Specialization.</title>
        <authorList>
            <person name="Sun Y."/>
            <person name="Deng T."/>
            <person name="Zhang A."/>
            <person name="Moore M.J."/>
            <person name="Landis J.B."/>
            <person name="Lin N."/>
            <person name="Zhang H."/>
            <person name="Zhang X."/>
            <person name="Huang J."/>
            <person name="Zhang X."/>
            <person name="Sun H."/>
            <person name="Wang H."/>
        </authorList>
    </citation>
    <scope>NUCLEOTIDE SEQUENCE [LARGE SCALE GENOMIC DNA]</scope>
    <source>
        <strain evidence="2">TB1705</strain>
        <tissue evidence="2">Leaf</tissue>
    </source>
</reference>
<gene>
    <name evidence="2" type="ORF">GIB67_019237</name>
</gene>
<organism evidence="2 3">
    <name type="scientific">Kingdonia uniflora</name>
    <dbReference type="NCBI Taxonomy" id="39325"/>
    <lineage>
        <taxon>Eukaryota</taxon>
        <taxon>Viridiplantae</taxon>
        <taxon>Streptophyta</taxon>
        <taxon>Embryophyta</taxon>
        <taxon>Tracheophyta</taxon>
        <taxon>Spermatophyta</taxon>
        <taxon>Magnoliopsida</taxon>
        <taxon>Ranunculales</taxon>
        <taxon>Circaeasteraceae</taxon>
        <taxon>Kingdonia</taxon>
    </lineage>
</organism>
<dbReference type="Proteomes" id="UP000541444">
    <property type="component" value="Unassembled WGS sequence"/>
</dbReference>
<dbReference type="AlphaFoldDB" id="A0A7J7N0K4"/>
<name>A0A7J7N0K4_9MAGN</name>
<accession>A0A7J7N0K4</accession>
<protein>
    <submittedName>
        <fullName evidence="2">Uncharacterized protein</fullName>
    </submittedName>
</protein>
<evidence type="ECO:0000313" key="2">
    <source>
        <dbReference type="EMBL" id="KAF6160468.1"/>
    </source>
</evidence>
<dbReference type="OrthoDB" id="507126at2759"/>
<feature type="compositionally biased region" description="Low complexity" evidence="1">
    <location>
        <begin position="12"/>
        <end position="26"/>
    </location>
</feature>
<dbReference type="EMBL" id="JACGCM010001165">
    <property type="protein sequence ID" value="KAF6160468.1"/>
    <property type="molecule type" value="Genomic_DNA"/>
</dbReference>
<feature type="region of interest" description="Disordered" evidence="1">
    <location>
        <begin position="1"/>
        <end position="27"/>
    </location>
</feature>
<evidence type="ECO:0000256" key="1">
    <source>
        <dbReference type="SAM" id="MobiDB-lite"/>
    </source>
</evidence>
<proteinExistence type="predicted"/>
<sequence length="90" mass="9362">MMERIEDGVINSSSTTGFPPSSSTNPIAQQQVGLKDLENKYSNWVTKQSLPIEAVLATFTSAIQGAAIGGLMGTLTPPDIASSFSTATDA</sequence>
<comment type="caution">
    <text evidence="2">The sequence shown here is derived from an EMBL/GenBank/DDBJ whole genome shotgun (WGS) entry which is preliminary data.</text>
</comment>